<protein>
    <submittedName>
        <fullName evidence="1">Uncharacterized protein</fullName>
    </submittedName>
</protein>
<evidence type="ECO:0000313" key="1">
    <source>
        <dbReference type="EMBL" id="NMN67096.1"/>
    </source>
</evidence>
<reference evidence="1 2" key="1">
    <citation type="submission" date="2019-07" db="EMBL/GenBank/DDBJ databases">
        <title>SAR11 Genome Evolution.</title>
        <authorList>
            <person name="Giovannoni S."/>
        </authorList>
    </citation>
    <scope>NUCLEOTIDE SEQUENCE [LARGE SCALE GENOMIC DNA]</scope>
    <source>
        <strain evidence="1 2">HTCC9565</strain>
    </source>
</reference>
<name>A0ABX1T0J0_PELUQ</name>
<proteinExistence type="predicted"/>
<gene>
    <name evidence="1" type="ORF">VP91_00002290</name>
</gene>
<accession>A0ABX1T0J0</accession>
<evidence type="ECO:0000313" key="2">
    <source>
        <dbReference type="Proteomes" id="UP001166004"/>
    </source>
</evidence>
<organism evidence="1 2">
    <name type="scientific">Pelagibacter ubique</name>
    <dbReference type="NCBI Taxonomy" id="198252"/>
    <lineage>
        <taxon>Bacteria</taxon>
        <taxon>Pseudomonadati</taxon>
        <taxon>Pseudomonadota</taxon>
        <taxon>Alphaproteobacteria</taxon>
        <taxon>Candidatus Pelagibacterales</taxon>
        <taxon>Candidatus Pelagibacteraceae</taxon>
        <taxon>Candidatus Pelagibacter</taxon>
    </lineage>
</organism>
<sequence>MVKKKIILLIIRRGVAELEWIAPILNQINKDQFQLHVFYLTKNAFLSCKNNKFFYSIIKKKEASFYVYNLTNKIHFKIFRKIIPKKFINNNLNLKIHDIEFLKKKLRIKNKIHIILTEFGNFSYWLNAFKASENSKIIHFPSTPSIYVTSKTRHKSKKLPGDYLFINSKIEKDYWSKFIDKKKIYCFGIPMFESKWQKNFKVTKKKNKTNKTILIAYSSYFSMVNSKDLKILQKQLKNVMNFLMTKNNIKVIFKIHPFKTDQLFFDIINAYPKNFRNITNDSLNKAVYYSDLLISNFQSAANIFANVGKIPSLEMPREIDTIYNSKISNNKKLGIVISSNNFNQFKRNCENILGKKKNNSTTKNLKNFKKLFLINKTPTQKIINFIKNV</sequence>
<dbReference type="EMBL" id="LANA01000001">
    <property type="protein sequence ID" value="NMN67096.1"/>
    <property type="molecule type" value="Genomic_DNA"/>
</dbReference>
<dbReference type="RefSeq" id="WP_169035611.1">
    <property type="nucleotide sequence ID" value="NZ_LANA01000001.1"/>
</dbReference>
<dbReference type="Proteomes" id="UP001166004">
    <property type="component" value="Unassembled WGS sequence"/>
</dbReference>
<comment type="caution">
    <text evidence="1">The sequence shown here is derived from an EMBL/GenBank/DDBJ whole genome shotgun (WGS) entry which is preliminary data.</text>
</comment>
<keyword evidence="2" id="KW-1185">Reference proteome</keyword>